<dbReference type="Proteomes" id="UP000191931">
    <property type="component" value="Unassembled WGS sequence"/>
</dbReference>
<organism evidence="1 2">
    <name type="scientific">Desulfamplus magnetovallimortis</name>
    <dbReference type="NCBI Taxonomy" id="1246637"/>
    <lineage>
        <taxon>Bacteria</taxon>
        <taxon>Pseudomonadati</taxon>
        <taxon>Thermodesulfobacteriota</taxon>
        <taxon>Desulfobacteria</taxon>
        <taxon>Desulfobacterales</taxon>
        <taxon>Desulfobacteraceae</taxon>
        <taxon>Desulfamplus</taxon>
    </lineage>
</organism>
<dbReference type="AlphaFoldDB" id="A0A1W1H4R5"/>
<evidence type="ECO:0000313" key="1">
    <source>
        <dbReference type="EMBL" id="SLM27358.1"/>
    </source>
</evidence>
<name>A0A1W1H4R5_9BACT</name>
<evidence type="ECO:0000313" key="2">
    <source>
        <dbReference type="Proteomes" id="UP000191931"/>
    </source>
</evidence>
<sequence>MAILHYLEKTAMIDYVSITPQYKMIVIFTVNGHDCVSIIPKYKKNSPFHGKKEVSALKNVKPRNRAAIKLIFKTFNP</sequence>
<gene>
    <name evidence="1" type="ORF">MTBBW1_10017</name>
</gene>
<reference evidence="1 2" key="1">
    <citation type="submission" date="2017-03" db="EMBL/GenBank/DDBJ databases">
        <authorList>
            <person name="Afonso C.L."/>
            <person name="Miller P.J."/>
            <person name="Scott M.A."/>
            <person name="Spackman E."/>
            <person name="Goraichik I."/>
            <person name="Dimitrov K.M."/>
            <person name="Suarez D.L."/>
            <person name="Swayne D.E."/>
        </authorList>
    </citation>
    <scope>NUCLEOTIDE SEQUENCE [LARGE SCALE GENOMIC DNA]</scope>
    <source>
        <strain evidence="1">PRJEB14757</strain>
    </source>
</reference>
<dbReference type="EMBL" id="FWEV01000001">
    <property type="protein sequence ID" value="SLM27358.1"/>
    <property type="molecule type" value="Genomic_DNA"/>
</dbReference>
<proteinExistence type="predicted"/>
<keyword evidence="2" id="KW-1185">Reference proteome</keyword>
<protein>
    <submittedName>
        <fullName evidence="1">Uncharacterized protein</fullName>
    </submittedName>
</protein>
<accession>A0A1W1H4R5</accession>